<proteinExistence type="predicted"/>
<keyword evidence="3" id="KW-1185">Reference proteome</keyword>
<sequence>MAEPISISWATSILSASIPNLSQYSHHRLFGHETQPCNTSRKPFSSLTCEASRTTTPTSSTKPLKKKNRYEIENLTTWLLKQEQAGHIDADIDMSLPLV</sequence>
<gene>
    <name evidence="2" type="ORF">Tco_0726163</name>
</gene>
<reference evidence="2" key="2">
    <citation type="submission" date="2022-01" db="EMBL/GenBank/DDBJ databases">
        <authorList>
            <person name="Yamashiro T."/>
            <person name="Shiraishi A."/>
            <person name="Satake H."/>
            <person name="Nakayama K."/>
        </authorList>
    </citation>
    <scope>NUCLEOTIDE SEQUENCE</scope>
</reference>
<dbReference type="Proteomes" id="UP001151760">
    <property type="component" value="Unassembled WGS sequence"/>
</dbReference>
<feature type="compositionally biased region" description="Polar residues" evidence="1">
    <location>
        <begin position="35"/>
        <end position="53"/>
    </location>
</feature>
<protein>
    <submittedName>
        <fullName evidence="2">Fructose-1,6-bisphosphatase, chloroplastic-like protein</fullName>
    </submittedName>
</protein>
<evidence type="ECO:0000256" key="1">
    <source>
        <dbReference type="SAM" id="MobiDB-lite"/>
    </source>
</evidence>
<feature type="region of interest" description="Disordered" evidence="1">
    <location>
        <begin position="35"/>
        <end position="64"/>
    </location>
</feature>
<dbReference type="EMBL" id="BQNB010010364">
    <property type="protein sequence ID" value="GJS76282.1"/>
    <property type="molecule type" value="Genomic_DNA"/>
</dbReference>
<accession>A0ABQ4YH63</accession>
<evidence type="ECO:0000313" key="3">
    <source>
        <dbReference type="Proteomes" id="UP001151760"/>
    </source>
</evidence>
<comment type="caution">
    <text evidence="2">The sequence shown here is derived from an EMBL/GenBank/DDBJ whole genome shotgun (WGS) entry which is preliminary data.</text>
</comment>
<evidence type="ECO:0000313" key="2">
    <source>
        <dbReference type="EMBL" id="GJS76282.1"/>
    </source>
</evidence>
<reference evidence="2" key="1">
    <citation type="journal article" date="2022" name="Int. J. Mol. Sci.">
        <title>Draft Genome of Tanacetum Coccineum: Genomic Comparison of Closely Related Tanacetum-Family Plants.</title>
        <authorList>
            <person name="Yamashiro T."/>
            <person name="Shiraishi A."/>
            <person name="Nakayama K."/>
            <person name="Satake H."/>
        </authorList>
    </citation>
    <scope>NUCLEOTIDE SEQUENCE</scope>
</reference>
<organism evidence="2 3">
    <name type="scientific">Tanacetum coccineum</name>
    <dbReference type="NCBI Taxonomy" id="301880"/>
    <lineage>
        <taxon>Eukaryota</taxon>
        <taxon>Viridiplantae</taxon>
        <taxon>Streptophyta</taxon>
        <taxon>Embryophyta</taxon>
        <taxon>Tracheophyta</taxon>
        <taxon>Spermatophyta</taxon>
        <taxon>Magnoliopsida</taxon>
        <taxon>eudicotyledons</taxon>
        <taxon>Gunneridae</taxon>
        <taxon>Pentapetalae</taxon>
        <taxon>asterids</taxon>
        <taxon>campanulids</taxon>
        <taxon>Asterales</taxon>
        <taxon>Asteraceae</taxon>
        <taxon>Asteroideae</taxon>
        <taxon>Anthemideae</taxon>
        <taxon>Anthemidinae</taxon>
        <taxon>Tanacetum</taxon>
    </lineage>
</organism>
<name>A0ABQ4YH63_9ASTR</name>